<dbReference type="Pfam" id="PF17035">
    <property type="entry name" value="BET"/>
    <property type="match status" value="1"/>
</dbReference>
<evidence type="ECO:0000256" key="2">
    <source>
        <dbReference type="PROSITE-ProRule" id="PRU00376"/>
    </source>
</evidence>
<dbReference type="InterPro" id="IPR005033">
    <property type="entry name" value="YEATS"/>
</dbReference>
<keyword evidence="5" id="KW-1185">Reference proteome</keyword>
<dbReference type="Proteomes" id="UP000761534">
    <property type="component" value="Unassembled WGS sequence"/>
</dbReference>
<reference evidence="4" key="1">
    <citation type="journal article" date="2019" name="G3 (Bethesda)">
        <title>Genome Assemblies of Two Rare Opportunistic Yeast Pathogens: Diutina rugosa (syn. Candida rugosa) and Trichomonascus ciferrii (syn. Candida ciferrii).</title>
        <authorList>
            <person name="Mixao V."/>
            <person name="Saus E."/>
            <person name="Hansen A.P."/>
            <person name="Lass-Florl C."/>
            <person name="Gabaldon T."/>
        </authorList>
    </citation>
    <scope>NUCLEOTIDE SEQUENCE</scope>
    <source>
        <strain evidence="4">CBS 4856</strain>
    </source>
</reference>
<dbReference type="GO" id="GO:0006355">
    <property type="term" value="P:regulation of DNA-templated transcription"/>
    <property type="evidence" value="ECO:0007669"/>
    <property type="project" value="InterPro"/>
</dbReference>
<dbReference type="InterPro" id="IPR027353">
    <property type="entry name" value="NET_dom"/>
</dbReference>
<dbReference type="PROSITE" id="PS51037">
    <property type="entry name" value="YEATS"/>
    <property type="match status" value="1"/>
</dbReference>
<dbReference type="Gene3D" id="1.20.1270.220">
    <property type="match status" value="1"/>
</dbReference>
<keyword evidence="1 2" id="KW-0539">Nucleus</keyword>
<gene>
    <name evidence="4" type="ORF">TRICI_000376</name>
</gene>
<evidence type="ECO:0000259" key="3">
    <source>
        <dbReference type="PROSITE" id="PS51037"/>
    </source>
</evidence>
<dbReference type="AlphaFoldDB" id="A0A642VDL5"/>
<sequence length="241" mass="27144">MPERTVKITTTQHIIEDAPPTESGLPMRRWTCQLTLLGPNEQEVPANIFDKVTYKLHPTFKNPTLTVKKPPFRIEEEGWGEFDMGIVLHMVDRGGEQTLAHDLNFAQNEYVVHHTISVPTNKPNLARLLTESGPVPGYNAPGASGVGDKRKIEEGASDGKVKKKTKTFEKASIDLERLADGLQKLSEEDLLGVVQMVTDNRTNDMYIKNDVDEGEFHMDLYTLPDSLLRSLWDYVKSRVDV</sequence>
<dbReference type="EMBL" id="SWFS01000033">
    <property type="protein sequence ID" value="KAA8917466.1"/>
    <property type="molecule type" value="Genomic_DNA"/>
</dbReference>
<dbReference type="GO" id="GO:0000785">
    <property type="term" value="C:chromatin"/>
    <property type="evidence" value="ECO:0007669"/>
    <property type="project" value="UniProtKB-ARBA"/>
</dbReference>
<evidence type="ECO:0000313" key="5">
    <source>
        <dbReference type="Proteomes" id="UP000761534"/>
    </source>
</evidence>
<evidence type="ECO:0000256" key="1">
    <source>
        <dbReference type="ARBA" id="ARBA00023242"/>
    </source>
</evidence>
<dbReference type="OrthoDB" id="1741717at2759"/>
<dbReference type="InterPro" id="IPR055129">
    <property type="entry name" value="YEATS_dom"/>
</dbReference>
<protein>
    <recommendedName>
        <fullName evidence="3">YEATS domain-containing protein</fullName>
    </recommendedName>
</protein>
<accession>A0A642VDL5</accession>
<dbReference type="GO" id="GO:0005634">
    <property type="term" value="C:nucleus"/>
    <property type="evidence" value="ECO:0007669"/>
    <property type="project" value="UniProtKB-SubCell"/>
</dbReference>
<proteinExistence type="predicted"/>
<dbReference type="Gene3D" id="2.60.40.1970">
    <property type="entry name" value="YEATS domain"/>
    <property type="match status" value="1"/>
</dbReference>
<dbReference type="PIRSF" id="PIRSF016551">
    <property type="entry name" value="SAS5/TFIID_14"/>
    <property type="match status" value="1"/>
</dbReference>
<dbReference type="CDD" id="cd16905">
    <property type="entry name" value="YEATS_Taf14_like"/>
    <property type="match status" value="1"/>
</dbReference>
<comment type="subcellular location">
    <subcellularLocation>
        <location evidence="2">Nucleus</location>
    </subcellularLocation>
</comment>
<name>A0A642VDL5_9ASCO</name>
<dbReference type="VEuPathDB" id="FungiDB:TRICI_000376"/>
<dbReference type="InterPro" id="IPR016665">
    <property type="entry name" value="Sas5/TAF14"/>
</dbReference>
<dbReference type="InterPro" id="IPR038704">
    <property type="entry name" value="YEAST_sf"/>
</dbReference>
<organism evidence="4 5">
    <name type="scientific">Trichomonascus ciferrii</name>
    <dbReference type="NCBI Taxonomy" id="44093"/>
    <lineage>
        <taxon>Eukaryota</taxon>
        <taxon>Fungi</taxon>
        <taxon>Dikarya</taxon>
        <taxon>Ascomycota</taxon>
        <taxon>Saccharomycotina</taxon>
        <taxon>Dipodascomycetes</taxon>
        <taxon>Dipodascales</taxon>
        <taxon>Trichomonascaceae</taxon>
        <taxon>Trichomonascus</taxon>
        <taxon>Trichomonascus ciferrii complex</taxon>
    </lineage>
</organism>
<dbReference type="InterPro" id="IPR038336">
    <property type="entry name" value="NET_sf"/>
</dbReference>
<comment type="caution">
    <text evidence="4">The sequence shown here is derived from an EMBL/GenBank/DDBJ whole genome shotgun (WGS) entry which is preliminary data.</text>
</comment>
<dbReference type="PANTHER" id="PTHR23195">
    <property type="entry name" value="YEATS DOMAIN"/>
    <property type="match status" value="1"/>
</dbReference>
<evidence type="ECO:0000313" key="4">
    <source>
        <dbReference type="EMBL" id="KAA8917466.1"/>
    </source>
</evidence>
<dbReference type="Pfam" id="PF03366">
    <property type="entry name" value="YEATS"/>
    <property type="match status" value="1"/>
</dbReference>
<feature type="domain" description="YEATS" evidence="3">
    <location>
        <begin position="1"/>
        <end position="132"/>
    </location>
</feature>